<accession>A0ABD1KBV8</accession>
<dbReference type="AlphaFoldDB" id="A0ABD1KBV8"/>
<dbReference type="Pfam" id="PF15255">
    <property type="entry name" value="CAP-ZIP_m"/>
    <property type="match status" value="1"/>
</dbReference>
<dbReference type="Proteomes" id="UP001591681">
    <property type="component" value="Unassembled WGS sequence"/>
</dbReference>
<evidence type="ECO:0000313" key="4">
    <source>
        <dbReference type="Proteomes" id="UP001591681"/>
    </source>
</evidence>
<feature type="compositionally biased region" description="Basic and acidic residues" evidence="1">
    <location>
        <begin position="23"/>
        <end position="33"/>
    </location>
</feature>
<dbReference type="EMBL" id="JBHFQA010000007">
    <property type="protein sequence ID" value="KAL2096642.1"/>
    <property type="molecule type" value="Genomic_DNA"/>
</dbReference>
<evidence type="ECO:0000259" key="2">
    <source>
        <dbReference type="Pfam" id="PF15255"/>
    </source>
</evidence>
<feature type="compositionally biased region" description="Basic and acidic residues" evidence="1">
    <location>
        <begin position="181"/>
        <end position="193"/>
    </location>
</feature>
<sequence>MPTPNEEKRPIRRIPPSSLNFQNKKDGESEPERPAVVSPHPPKGKLKNSPLFEKIQANLALSPTALSPEVKLQAAPFPPVGGTMSPCSPLSPTLRAPPQMQASEEEVPVSFEQPAEGTPLPSINKCRARLSFKRRPPTRQHRQSASEDAGFSPTDEPNGDGADVFDGPAEGRTSPQSVVKETSEEGEEKKEETGAASEMQEKAVPNEQGDDEKSTGDEEPKLQVTQETPGQDAEEAQVEESQQVEEGAAPTIEEDSTLEGGDSSEKVRGSAAWKIEGESFLKAIFTCKREMLNKGY</sequence>
<reference evidence="3 4" key="1">
    <citation type="submission" date="2024-09" db="EMBL/GenBank/DDBJ databases">
        <title>A chromosome-level genome assembly of Gray's grenadier anchovy, Coilia grayii.</title>
        <authorList>
            <person name="Fu Z."/>
        </authorList>
    </citation>
    <scope>NUCLEOTIDE SEQUENCE [LARGE SCALE GENOMIC DNA]</scope>
    <source>
        <strain evidence="3">G4</strain>
        <tissue evidence="3">Muscle</tissue>
    </source>
</reference>
<proteinExistence type="predicted"/>
<feature type="compositionally biased region" description="Low complexity" evidence="1">
    <location>
        <begin position="239"/>
        <end position="249"/>
    </location>
</feature>
<evidence type="ECO:0000313" key="3">
    <source>
        <dbReference type="EMBL" id="KAL2096642.1"/>
    </source>
</evidence>
<feature type="region of interest" description="Disordered" evidence="1">
    <location>
        <begin position="1"/>
        <end position="48"/>
    </location>
</feature>
<organism evidence="3 4">
    <name type="scientific">Coilia grayii</name>
    <name type="common">Gray's grenadier anchovy</name>
    <dbReference type="NCBI Taxonomy" id="363190"/>
    <lineage>
        <taxon>Eukaryota</taxon>
        <taxon>Metazoa</taxon>
        <taxon>Chordata</taxon>
        <taxon>Craniata</taxon>
        <taxon>Vertebrata</taxon>
        <taxon>Euteleostomi</taxon>
        <taxon>Actinopterygii</taxon>
        <taxon>Neopterygii</taxon>
        <taxon>Teleostei</taxon>
        <taxon>Clupei</taxon>
        <taxon>Clupeiformes</taxon>
        <taxon>Clupeoidei</taxon>
        <taxon>Engraulidae</taxon>
        <taxon>Coilinae</taxon>
        <taxon>Coilia</taxon>
    </lineage>
</organism>
<dbReference type="InterPro" id="IPR029341">
    <property type="entry name" value="FAM21/CAPZIP"/>
</dbReference>
<keyword evidence="4" id="KW-1185">Reference proteome</keyword>
<protein>
    <recommendedName>
        <fullName evidence="2">FAM21/CAPZIP domain-containing protein</fullName>
    </recommendedName>
</protein>
<feature type="domain" description="FAM21/CAPZIP" evidence="2">
    <location>
        <begin position="48"/>
        <end position="149"/>
    </location>
</feature>
<feature type="compositionally biased region" description="Basic and acidic residues" evidence="1">
    <location>
        <begin position="211"/>
        <end position="221"/>
    </location>
</feature>
<gene>
    <name evidence="3" type="ORF">ACEWY4_008790</name>
</gene>
<feature type="region of interest" description="Disordered" evidence="1">
    <location>
        <begin position="83"/>
        <end position="271"/>
    </location>
</feature>
<comment type="caution">
    <text evidence="3">The sequence shown here is derived from an EMBL/GenBank/DDBJ whole genome shotgun (WGS) entry which is preliminary data.</text>
</comment>
<name>A0ABD1KBV8_9TELE</name>
<evidence type="ECO:0000256" key="1">
    <source>
        <dbReference type="SAM" id="MobiDB-lite"/>
    </source>
</evidence>
<feature type="compositionally biased region" description="Basic residues" evidence="1">
    <location>
        <begin position="126"/>
        <end position="142"/>
    </location>
</feature>